<dbReference type="Gene3D" id="1.10.10.60">
    <property type="entry name" value="Homeodomain-like"/>
    <property type="match status" value="2"/>
</dbReference>
<dbReference type="PANTHER" id="PTHR43280">
    <property type="entry name" value="ARAC-FAMILY TRANSCRIPTIONAL REGULATOR"/>
    <property type="match status" value="1"/>
</dbReference>
<evidence type="ECO:0000313" key="8">
    <source>
        <dbReference type="EMBL" id="AEV30189.1"/>
    </source>
</evidence>
<dbReference type="AlphaFoldDB" id="G8QTE8"/>
<dbReference type="CDD" id="cd17536">
    <property type="entry name" value="REC_YesN-like"/>
    <property type="match status" value="1"/>
</dbReference>
<accession>G8QTE8</accession>
<proteinExistence type="predicted"/>
<keyword evidence="9" id="KW-1185">Reference proteome</keyword>
<name>G8QTE8_SPHPG</name>
<dbReference type="RefSeq" id="WP_014271030.1">
    <property type="nucleotide sequence ID" value="NC_016633.1"/>
</dbReference>
<dbReference type="Pfam" id="PF12833">
    <property type="entry name" value="HTH_18"/>
    <property type="match status" value="1"/>
</dbReference>
<reference evidence="8 9" key="1">
    <citation type="submission" date="2011-11" db="EMBL/GenBank/DDBJ databases">
        <title>Complete sequence of Spirochaeta sp. grapes.</title>
        <authorList>
            <consortium name="US DOE Joint Genome Institute"/>
            <person name="Lucas S."/>
            <person name="Han J."/>
            <person name="Lapidus A."/>
            <person name="Cheng J.-F."/>
            <person name="Goodwin L."/>
            <person name="Pitluck S."/>
            <person name="Peters L."/>
            <person name="Ovchinnikova G."/>
            <person name="Munk A.C."/>
            <person name="Detter J.C."/>
            <person name="Han C."/>
            <person name="Tapia R."/>
            <person name="Land M."/>
            <person name="Hauser L."/>
            <person name="Kyrpides N."/>
            <person name="Ivanova N."/>
            <person name="Pagani I."/>
            <person name="Ritalahtilisa K."/>
            <person name="Loeffler F."/>
            <person name="Woyke T."/>
        </authorList>
    </citation>
    <scope>NUCLEOTIDE SEQUENCE [LARGE SCALE GENOMIC DNA]</scope>
    <source>
        <strain evidence="9">ATCC BAA-1885 / DSM 22778 / Grapes</strain>
    </source>
</reference>
<dbReference type="SMART" id="SM00448">
    <property type="entry name" value="REC"/>
    <property type="match status" value="1"/>
</dbReference>
<dbReference type="InterPro" id="IPR001789">
    <property type="entry name" value="Sig_transdc_resp-reg_receiver"/>
</dbReference>
<feature type="domain" description="Response regulatory" evidence="7">
    <location>
        <begin position="4"/>
        <end position="130"/>
    </location>
</feature>
<evidence type="ECO:0000256" key="5">
    <source>
        <dbReference type="SAM" id="Coils"/>
    </source>
</evidence>
<dbReference type="EMBL" id="CP003155">
    <property type="protein sequence ID" value="AEV30189.1"/>
    <property type="molecule type" value="Genomic_DNA"/>
</dbReference>
<organism evidence="8 9">
    <name type="scientific">Sphaerochaeta pleomorpha (strain ATCC BAA-1885 / DSM 22778 / Grapes)</name>
    <dbReference type="NCBI Taxonomy" id="158190"/>
    <lineage>
        <taxon>Bacteria</taxon>
        <taxon>Pseudomonadati</taxon>
        <taxon>Spirochaetota</taxon>
        <taxon>Spirochaetia</taxon>
        <taxon>Spirochaetales</taxon>
        <taxon>Sphaerochaetaceae</taxon>
        <taxon>Sphaerochaeta</taxon>
    </lineage>
</organism>
<dbReference type="Proteomes" id="UP000005632">
    <property type="component" value="Chromosome"/>
</dbReference>
<dbReference type="GO" id="GO:0000160">
    <property type="term" value="P:phosphorelay signal transduction system"/>
    <property type="evidence" value="ECO:0007669"/>
    <property type="project" value="InterPro"/>
</dbReference>
<feature type="modified residue" description="4-aspartylphosphate" evidence="4">
    <location>
        <position position="58"/>
    </location>
</feature>
<evidence type="ECO:0000259" key="7">
    <source>
        <dbReference type="PROSITE" id="PS50110"/>
    </source>
</evidence>
<evidence type="ECO:0000256" key="3">
    <source>
        <dbReference type="ARBA" id="ARBA00023163"/>
    </source>
</evidence>
<dbReference type="PANTHER" id="PTHR43280:SF2">
    <property type="entry name" value="HTH-TYPE TRANSCRIPTIONAL REGULATOR EXSA"/>
    <property type="match status" value="1"/>
</dbReference>
<keyword evidence="2 8" id="KW-0238">DNA-binding</keyword>
<dbReference type="STRING" id="158190.SpiGrapes_2419"/>
<dbReference type="PRINTS" id="PR00032">
    <property type="entry name" value="HTHARAC"/>
</dbReference>
<keyword evidence="5" id="KW-0175">Coiled coil</keyword>
<dbReference type="InterPro" id="IPR018060">
    <property type="entry name" value="HTH_AraC"/>
</dbReference>
<protein>
    <submittedName>
        <fullName evidence="8">Response regulator containing CheY-like receiver domain and AraC-type DNA-binding domain</fullName>
    </submittedName>
</protein>
<dbReference type="Gene3D" id="3.40.50.2300">
    <property type="match status" value="1"/>
</dbReference>
<dbReference type="SMART" id="SM00342">
    <property type="entry name" value="HTH_ARAC"/>
    <property type="match status" value="1"/>
</dbReference>
<evidence type="ECO:0000256" key="4">
    <source>
        <dbReference type="PROSITE-ProRule" id="PRU00169"/>
    </source>
</evidence>
<gene>
    <name evidence="8" type="ordered locus">SpiGrapes_2419</name>
</gene>
<evidence type="ECO:0000313" key="9">
    <source>
        <dbReference type="Proteomes" id="UP000005632"/>
    </source>
</evidence>
<dbReference type="InterPro" id="IPR020449">
    <property type="entry name" value="Tscrpt_reg_AraC-type_HTH"/>
</dbReference>
<dbReference type="InterPro" id="IPR011006">
    <property type="entry name" value="CheY-like_superfamily"/>
</dbReference>
<dbReference type="GO" id="GO:0003700">
    <property type="term" value="F:DNA-binding transcription factor activity"/>
    <property type="evidence" value="ECO:0007669"/>
    <property type="project" value="InterPro"/>
</dbReference>
<dbReference type="PROSITE" id="PS01124">
    <property type="entry name" value="HTH_ARAC_FAMILY_2"/>
    <property type="match status" value="1"/>
</dbReference>
<dbReference type="SUPFAM" id="SSF46689">
    <property type="entry name" value="Homeodomain-like"/>
    <property type="match status" value="2"/>
</dbReference>
<dbReference type="GO" id="GO:0043565">
    <property type="term" value="F:sequence-specific DNA binding"/>
    <property type="evidence" value="ECO:0007669"/>
    <property type="project" value="InterPro"/>
</dbReference>
<keyword evidence="4" id="KW-0597">Phosphoprotein</keyword>
<dbReference type="eggNOG" id="COG4753">
    <property type="taxonomic scope" value="Bacteria"/>
</dbReference>
<dbReference type="PROSITE" id="PS50110">
    <property type="entry name" value="RESPONSE_REGULATORY"/>
    <property type="match status" value="1"/>
</dbReference>
<evidence type="ECO:0000256" key="2">
    <source>
        <dbReference type="ARBA" id="ARBA00023125"/>
    </source>
</evidence>
<dbReference type="HOGENOM" id="CLU_000445_5_0_12"/>
<dbReference type="SUPFAM" id="SSF52172">
    <property type="entry name" value="CheY-like"/>
    <property type="match status" value="1"/>
</dbReference>
<feature type="domain" description="HTH araC/xylS-type" evidence="6">
    <location>
        <begin position="401"/>
        <end position="499"/>
    </location>
</feature>
<keyword evidence="3" id="KW-0804">Transcription</keyword>
<dbReference type="Pfam" id="PF00072">
    <property type="entry name" value="Response_reg"/>
    <property type="match status" value="1"/>
</dbReference>
<dbReference type="InterPro" id="IPR009057">
    <property type="entry name" value="Homeodomain-like_sf"/>
</dbReference>
<evidence type="ECO:0000256" key="1">
    <source>
        <dbReference type="ARBA" id="ARBA00023015"/>
    </source>
</evidence>
<dbReference type="eggNOG" id="COG2207">
    <property type="taxonomic scope" value="Bacteria"/>
</dbReference>
<dbReference type="KEGG" id="sgp:SpiGrapes_2419"/>
<evidence type="ECO:0000259" key="6">
    <source>
        <dbReference type="PROSITE" id="PS01124"/>
    </source>
</evidence>
<sequence length="502" mass="57167">MSYRILLAEDEQIVREGFDFLLDWDRLGCKIVKKVKDGNEAIEFLRSNPDKIDIVITDINMPILLDGNDLPGGLAVAKYIKDTLPRVQTVILTAYDNFSFAQNAIRFDVVDFVLKSDIDIFLPKAIEKAISEIESRNKDVLELEKAAMAVKKKKQENQYLLCMRSEALGVVSDSITSEDGRFLVLALEVNDSESGSGDCNCIRGDVQETFRSDTTIITFLSPRSCCILFFGSFKFADIRKQVIALRENLFSKAMLLLCASSHEVKNSDKISEATRSALDRLHTIRQDANWFLTNPLPLLKARTKTIAELTKARDYIEFKDLIDEYLAYDIGFPTLRLDMVKLVSALSDRYPSVQGKTDDQFISDIQYSQTRYRLRHIVCEYAYNHFRIAAPVVSTDNLLVKEALAYIKHNYTKPINLSMVANQLNVSDSYLGRTFKNEIGESLLHVLNELRIQFALLLLKNPSVKIFEVSSKSGFSDPNYFAHVFYRHTGMSPKEYQKKNTL</sequence>
<feature type="coiled-coil region" evidence="5">
    <location>
        <begin position="126"/>
        <end position="158"/>
    </location>
</feature>
<keyword evidence="1" id="KW-0805">Transcription regulation</keyword>